<comment type="similarity">
    <text evidence="1">Belongs to the DSD1 family.</text>
</comment>
<dbReference type="Gene3D" id="2.40.37.20">
    <property type="entry name" value="D-serine dehydratase-like domain"/>
    <property type="match status" value="1"/>
</dbReference>
<dbReference type="PANTHER" id="PTHR28004:SF2">
    <property type="entry name" value="D-SERINE DEHYDRATASE"/>
    <property type="match status" value="1"/>
</dbReference>
<reference evidence="4" key="1">
    <citation type="submission" date="2022-04" db="EMBL/GenBank/DDBJ databases">
        <title>Tomato heritable bacteria conferring resistance against bacterial wilt.</title>
        <authorList>
            <person name="Yin J."/>
        </authorList>
    </citation>
    <scope>NUCLEOTIDE SEQUENCE</scope>
    <source>
        <strain evidence="4">Cra20</strain>
    </source>
</reference>
<dbReference type="Pfam" id="PF01168">
    <property type="entry name" value="Ala_racemase_N"/>
    <property type="match status" value="1"/>
</dbReference>
<dbReference type="Pfam" id="PF14031">
    <property type="entry name" value="D-ser_dehydrat"/>
    <property type="match status" value="1"/>
</dbReference>
<keyword evidence="2" id="KW-0456">Lyase</keyword>
<dbReference type="InterPro" id="IPR051466">
    <property type="entry name" value="D-amino_acid_metab_enzyme"/>
</dbReference>
<dbReference type="Gene3D" id="3.20.20.10">
    <property type="entry name" value="Alanine racemase"/>
    <property type="match status" value="1"/>
</dbReference>
<dbReference type="InterPro" id="IPR029066">
    <property type="entry name" value="PLP-binding_barrel"/>
</dbReference>
<dbReference type="EMBL" id="JALMLT010000004">
    <property type="protein sequence ID" value="MDT8760481.1"/>
    <property type="molecule type" value="Genomic_DNA"/>
</dbReference>
<dbReference type="InterPro" id="IPR026956">
    <property type="entry name" value="D-ser_dehydrat-like_dom"/>
</dbReference>
<dbReference type="SMART" id="SM01119">
    <property type="entry name" value="D-ser_dehydrat"/>
    <property type="match status" value="1"/>
</dbReference>
<dbReference type="PANTHER" id="PTHR28004">
    <property type="entry name" value="ZGC:162816-RELATED"/>
    <property type="match status" value="1"/>
</dbReference>
<dbReference type="InterPro" id="IPR042208">
    <property type="entry name" value="D-ser_dehydrat-like_sf"/>
</dbReference>
<evidence type="ECO:0000259" key="3">
    <source>
        <dbReference type="SMART" id="SM01119"/>
    </source>
</evidence>
<evidence type="ECO:0000256" key="2">
    <source>
        <dbReference type="ARBA" id="ARBA00023239"/>
    </source>
</evidence>
<evidence type="ECO:0000313" key="4">
    <source>
        <dbReference type="EMBL" id="MDT8760481.1"/>
    </source>
</evidence>
<comment type="caution">
    <text evidence="4">The sequence shown here is derived from an EMBL/GenBank/DDBJ whole genome shotgun (WGS) entry which is preliminary data.</text>
</comment>
<gene>
    <name evidence="4" type="ORF">MZO42_17405</name>
</gene>
<accession>A0ABU3N876</accession>
<dbReference type="InterPro" id="IPR001608">
    <property type="entry name" value="Ala_racemase_N"/>
</dbReference>
<protein>
    <submittedName>
        <fullName evidence="4">DSD1 family PLP-dependent enzyme</fullName>
    </submittedName>
</protein>
<evidence type="ECO:0000256" key="1">
    <source>
        <dbReference type="ARBA" id="ARBA00005323"/>
    </source>
</evidence>
<sequence length="361" mass="37663">MSDFPLPRAGLPTPALLIDVAAMDRNIAAMAEFARAHGVALRPHAKTHKSGEIARRQIAAGAAGICCAKLAEAEALAADGVGDIHLTSPVVTPSAIARLAELNRRIAVSVVLDHPDNARMLAEGVDAPLRVLIDVDPGSHRTGVTSPAAAVALAGAIAATGTLKLAGVQYYCGSHQHIQSLAHRRAAIEERTDYLRTVLAAVREARFEVPVVTGGGTGTFAIDAALGVFTELQVGSYVFLDREYQDCELAGPRFEPALFVDATVVSANTPGMVTIDAGLKAFATDAGVPVVLAGAPAASRYAFTGDEHGALLGDDLPGLGGRVTLMPPHCDPTVNLYDRYHVLEGDVITRSWRVTARGCSS</sequence>
<organism evidence="4">
    <name type="scientific">Sphingomonas psychrotolerans</name>
    <dbReference type="NCBI Taxonomy" id="1327635"/>
    <lineage>
        <taxon>Bacteria</taxon>
        <taxon>Pseudomonadati</taxon>
        <taxon>Pseudomonadota</taxon>
        <taxon>Alphaproteobacteria</taxon>
        <taxon>Sphingomonadales</taxon>
        <taxon>Sphingomonadaceae</taxon>
        <taxon>Sphingomonas</taxon>
    </lineage>
</organism>
<dbReference type="SUPFAM" id="SSF51419">
    <property type="entry name" value="PLP-binding barrel"/>
    <property type="match status" value="1"/>
</dbReference>
<name>A0ABU3N876_9SPHN</name>
<proteinExistence type="inferred from homology"/>
<feature type="domain" description="D-serine dehydratase-like" evidence="3">
    <location>
        <begin position="257"/>
        <end position="344"/>
    </location>
</feature>
<dbReference type="CDD" id="cd06819">
    <property type="entry name" value="PLPDE_III_LS_D-TA"/>
    <property type="match status" value="1"/>
</dbReference>